<reference evidence="1" key="1">
    <citation type="submission" date="2018-05" db="EMBL/GenBank/DDBJ databases">
        <authorList>
            <person name="Lanie J.A."/>
            <person name="Ng W.-L."/>
            <person name="Kazmierczak K.M."/>
            <person name="Andrzejewski T.M."/>
            <person name="Davidsen T.M."/>
            <person name="Wayne K.J."/>
            <person name="Tettelin H."/>
            <person name="Glass J.I."/>
            <person name="Rusch D."/>
            <person name="Podicherti R."/>
            <person name="Tsui H.-C.T."/>
            <person name="Winkler M.E."/>
        </authorList>
    </citation>
    <scope>NUCLEOTIDE SEQUENCE</scope>
</reference>
<dbReference type="AlphaFoldDB" id="A0A381SLB8"/>
<organism evidence="1">
    <name type="scientific">marine metagenome</name>
    <dbReference type="NCBI Taxonomy" id="408172"/>
    <lineage>
        <taxon>unclassified sequences</taxon>
        <taxon>metagenomes</taxon>
        <taxon>ecological metagenomes</taxon>
    </lineage>
</organism>
<gene>
    <name evidence="1" type="ORF">METZ01_LOCUS56922</name>
</gene>
<evidence type="ECO:0000313" key="1">
    <source>
        <dbReference type="EMBL" id="SVA04068.1"/>
    </source>
</evidence>
<dbReference type="InterPro" id="IPR025294">
    <property type="entry name" value="DUF4156"/>
</dbReference>
<accession>A0A381SLB8</accession>
<protein>
    <recommendedName>
        <fullName evidence="2">DUF4156 domain-containing protein</fullName>
    </recommendedName>
</protein>
<sequence>MNINLTCQTSLEFTVKSFLLLVTFLILLSSCNSWVGVTTEGASVRLATTSEISDCQRVGRAQASTRSRVAFVERGGERMQEELLRLARNEAGSMGGNTIVPESVIEEGRQTFGVYSCPD</sequence>
<name>A0A381SLB8_9ZZZZ</name>
<proteinExistence type="predicted"/>
<dbReference type="EMBL" id="UINC01003184">
    <property type="protein sequence ID" value="SVA04068.1"/>
    <property type="molecule type" value="Genomic_DNA"/>
</dbReference>
<dbReference type="Pfam" id="PF13698">
    <property type="entry name" value="DUF4156"/>
    <property type="match status" value="1"/>
</dbReference>
<evidence type="ECO:0008006" key="2">
    <source>
        <dbReference type="Google" id="ProtNLM"/>
    </source>
</evidence>